<dbReference type="Gene3D" id="3.40.630.30">
    <property type="match status" value="1"/>
</dbReference>
<dbReference type="InterPro" id="IPR016181">
    <property type="entry name" value="Acyl_CoA_acyltransferase"/>
</dbReference>
<evidence type="ECO:0000313" key="3">
    <source>
        <dbReference type="Proteomes" id="UP000005744"/>
    </source>
</evidence>
<dbReference type="STRING" id="395493.BegalDRAFT_0125"/>
<dbReference type="Proteomes" id="UP000005744">
    <property type="component" value="Unassembled WGS sequence"/>
</dbReference>
<dbReference type="PANTHER" id="PTHR43792">
    <property type="entry name" value="GNAT FAMILY, PUTATIVE (AFU_ORTHOLOGUE AFUA_3G00765)-RELATED-RELATED"/>
    <property type="match status" value="1"/>
</dbReference>
<keyword evidence="2" id="KW-0689">Ribosomal protein</keyword>
<dbReference type="GO" id="GO:0016747">
    <property type="term" value="F:acyltransferase activity, transferring groups other than amino-acyl groups"/>
    <property type="evidence" value="ECO:0007669"/>
    <property type="project" value="InterPro"/>
</dbReference>
<dbReference type="OrthoDB" id="9801656at2"/>
<evidence type="ECO:0000313" key="2">
    <source>
        <dbReference type="EMBL" id="EIJ41049.1"/>
    </source>
</evidence>
<keyword evidence="2" id="KW-0687">Ribonucleoprotein</keyword>
<dbReference type="RefSeq" id="WP_002682631.1">
    <property type="nucleotide sequence ID" value="NZ_JH600070.1"/>
</dbReference>
<dbReference type="eggNOG" id="COG1670">
    <property type="taxonomic scope" value="Bacteria"/>
</dbReference>
<dbReference type="SUPFAM" id="SSF55729">
    <property type="entry name" value="Acyl-CoA N-acyltransferases (Nat)"/>
    <property type="match status" value="1"/>
</dbReference>
<proteinExistence type="predicted"/>
<evidence type="ECO:0000259" key="1">
    <source>
        <dbReference type="PROSITE" id="PS51186"/>
    </source>
</evidence>
<reference evidence="2 3" key="1">
    <citation type="submission" date="2011-11" db="EMBL/GenBank/DDBJ databases">
        <title>Improved High-Quality Draft sequence of Beggiatoa alba B18lD.</title>
        <authorList>
            <consortium name="US DOE Joint Genome Institute"/>
            <person name="Lucas S."/>
            <person name="Han J."/>
            <person name="Lapidus A."/>
            <person name="Cheng J.-F."/>
            <person name="Goodwin L."/>
            <person name="Pitluck S."/>
            <person name="Peters L."/>
            <person name="Mikhailova N."/>
            <person name="Held B."/>
            <person name="Detter J.C."/>
            <person name="Han C."/>
            <person name="Tapia R."/>
            <person name="Land M."/>
            <person name="Hauser L."/>
            <person name="Kyrpides N."/>
            <person name="Ivanova N."/>
            <person name="Pagani I."/>
            <person name="Samuel K."/>
            <person name="Teske A."/>
            <person name="Mueller J."/>
            <person name="Woyke T."/>
        </authorList>
    </citation>
    <scope>NUCLEOTIDE SEQUENCE [LARGE SCALE GENOMIC DNA]</scope>
    <source>
        <strain evidence="2 3">B18LD</strain>
    </source>
</reference>
<gene>
    <name evidence="2" type="ORF">BegalDRAFT_0125</name>
</gene>
<dbReference type="HOGENOM" id="CLU_013985_3_1_6"/>
<name>I3CBQ6_9GAMM</name>
<dbReference type="PROSITE" id="PS51186">
    <property type="entry name" value="GNAT"/>
    <property type="match status" value="1"/>
</dbReference>
<dbReference type="PANTHER" id="PTHR43792:SF1">
    <property type="entry name" value="N-ACETYLTRANSFERASE DOMAIN-CONTAINING PROTEIN"/>
    <property type="match status" value="1"/>
</dbReference>
<sequence length="176" mass="20033">MLLNQLETKRLIFRPLTLADAPTLLSFWENAQAIRYLSPPDAVQQHCVTWIQRQIARYENDNVGLMALICQSTGAFIGQCGLVWQFVGNRDELEVGYHIQPEYWGQGYATEAAKACLSQAFTQKLAPSVISIIHVNNVASQRVATRNGLQREQMSQFKGFPVYIYRIFEEVFTTSQ</sequence>
<accession>I3CBQ6</accession>
<dbReference type="InterPro" id="IPR000182">
    <property type="entry name" value="GNAT_dom"/>
</dbReference>
<dbReference type="AlphaFoldDB" id="I3CBQ6"/>
<organism evidence="2 3">
    <name type="scientific">Beggiatoa alba B18LD</name>
    <dbReference type="NCBI Taxonomy" id="395493"/>
    <lineage>
        <taxon>Bacteria</taxon>
        <taxon>Pseudomonadati</taxon>
        <taxon>Pseudomonadota</taxon>
        <taxon>Gammaproteobacteria</taxon>
        <taxon>Thiotrichales</taxon>
        <taxon>Thiotrichaceae</taxon>
        <taxon>Beggiatoa</taxon>
    </lineage>
</organism>
<keyword evidence="3" id="KW-1185">Reference proteome</keyword>
<dbReference type="EMBL" id="JH600070">
    <property type="protein sequence ID" value="EIJ41049.1"/>
    <property type="molecule type" value="Genomic_DNA"/>
</dbReference>
<dbReference type="InterPro" id="IPR051531">
    <property type="entry name" value="N-acetyltransferase"/>
</dbReference>
<dbReference type="GO" id="GO:0005840">
    <property type="term" value="C:ribosome"/>
    <property type="evidence" value="ECO:0007669"/>
    <property type="project" value="UniProtKB-KW"/>
</dbReference>
<keyword evidence="2" id="KW-0808">Transferase</keyword>
<dbReference type="Pfam" id="PF13302">
    <property type="entry name" value="Acetyltransf_3"/>
    <property type="match status" value="1"/>
</dbReference>
<protein>
    <submittedName>
        <fullName evidence="2">Acetyltransferase, ribosomal protein N-acetylase</fullName>
    </submittedName>
</protein>
<feature type="domain" description="N-acetyltransferase" evidence="1">
    <location>
        <begin position="11"/>
        <end position="170"/>
    </location>
</feature>